<feature type="transmembrane region" description="Helical" evidence="7">
    <location>
        <begin position="276"/>
        <end position="295"/>
    </location>
</feature>
<protein>
    <submittedName>
        <fullName evidence="9">G12810 protein</fullName>
    </submittedName>
</protein>
<feature type="transmembrane region" description="Helical" evidence="7">
    <location>
        <begin position="115"/>
        <end position="135"/>
    </location>
</feature>
<feature type="transmembrane region" description="Helical" evidence="7">
    <location>
        <begin position="82"/>
        <end position="103"/>
    </location>
</feature>
<comment type="caution">
    <text evidence="9">The sequence shown here is derived from an EMBL/GenBank/DDBJ whole genome shotgun (WGS) entry which is preliminary data.</text>
</comment>
<sequence>MPKFRSNSIGKGGNAWTIRSVNCRFILASQQWATILLTFLFAVIPLMIIYWSPSITPRHRPVYIYDATISYPMAAHDTVPTWAAYTVPYILLIISVLVGELVICRSMHNNLTNALAAALHFIVDAVAAFFVAILVQRATKTAVGRLRPDFLDRCKPAALLGNSYLFHLEIGSYIDPGCTETDQALLDDGRSSFPSGHTNMSAVLCAYVAGYCLWTVYMRHGHPTSGAKEEQRGWMHFMRRDLCQALALYWILLMLGISWAIAGSRIVDNKHHPSDVVAGFVLGASVAVIFLLRSIPCARFMPRYDGHVAEAQPLRGGEGSGGADVDRDTRRSEGLAELGQHSSNHTNGYHAEGNRGSGAQQEMAMRGGHYPSQPKGYPAFTPGSVVHPQPAPKYAGAAAPFGVQHSIPLS</sequence>
<keyword evidence="10" id="KW-1185">Reference proteome</keyword>
<feature type="compositionally biased region" description="Basic and acidic residues" evidence="6">
    <location>
        <begin position="324"/>
        <end position="334"/>
    </location>
</feature>
<dbReference type="PANTHER" id="PTHR10165:SF35">
    <property type="entry name" value="RE23632P"/>
    <property type="match status" value="1"/>
</dbReference>
<proteinExistence type="inferred from homology"/>
<keyword evidence="4 7" id="KW-1133">Transmembrane helix</keyword>
<feature type="transmembrane region" description="Helical" evidence="7">
    <location>
        <begin position="200"/>
        <end position="218"/>
    </location>
</feature>
<evidence type="ECO:0000313" key="9">
    <source>
        <dbReference type="EMBL" id="CAL5229480.1"/>
    </source>
</evidence>
<dbReference type="Pfam" id="PF01569">
    <property type="entry name" value="PAP2"/>
    <property type="match status" value="1"/>
</dbReference>
<feature type="transmembrane region" description="Helical" evidence="7">
    <location>
        <begin position="242"/>
        <end position="264"/>
    </location>
</feature>
<evidence type="ECO:0000256" key="6">
    <source>
        <dbReference type="SAM" id="MobiDB-lite"/>
    </source>
</evidence>
<evidence type="ECO:0000256" key="2">
    <source>
        <dbReference type="ARBA" id="ARBA00008816"/>
    </source>
</evidence>
<evidence type="ECO:0000256" key="1">
    <source>
        <dbReference type="ARBA" id="ARBA00004141"/>
    </source>
</evidence>
<evidence type="ECO:0000256" key="3">
    <source>
        <dbReference type="ARBA" id="ARBA00022692"/>
    </source>
</evidence>
<keyword evidence="3 7" id="KW-0812">Transmembrane</keyword>
<evidence type="ECO:0000256" key="4">
    <source>
        <dbReference type="ARBA" id="ARBA00022989"/>
    </source>
</evidence>
<comment type="subcellular location">
    <subcellularLocation>
        <location evidence="1">Membrane</location>
        <topology evidence="1">Multi-pass membrane protein</topology>
    </subcellularLocation>
</comment>
<feature type="domain" description="Phosphatidic acid phosphatase type 2/haloperoxidase" evidence="8">
    <location>
        <begin position="122"/>
        <end position="291"/>
    </location>
</feature>
<dbReference type="SUPFAM" id="SSF48317">
    <property type="entry name" value="Acid phosphatase/Vanadium-dependent haloperoxidase"/>
    <property type="match status" value="1"/>
</dbReference>
<dbReference type="Gene3D" id="1.20.144.10">
    <property type="entry name" value="Phosphatidic acid phosphatase type 2/haloperoxidase"/>
    <property type="match status" value="1"/>
</dbReference>
<feature type="transmembrane region" description="Helical" evidence="7">
    <location>
        <begin position="32"/>
        <end position="51"/>
    </location>
</feature>
<evidence type="ECO:0000256" key="5">
    <source>
        <dbReference type="ARBA" id="ARBA00023136"/>
    </source>
</evidence>
<dbReference type="InterPro" id="IPR000326">
    <property type="entry name" value="PAP2/HPO"/>
</dbReference>
<dbReference type="SMART" id="SM00014">
    <property type="entry name" value="acidPPc"/>
    <property type="match status" value="1"/>
</dbReference>
<organism evidence="9 10">
    <name type="scientific">Coccomyxa viridis</name>
    <dbReference type="NCBI Taxonomy" id="1274662"/>
    <lineage>
        <taxon>Eukaryota</taxon>
        <taxon>Viridiplantae</taxon>
        <taxon>Chlorophyta</taxon>
        <taxon>core chlorophytes</taxon>
        <taxon>Trebouxiophyceae</taxon>
        <taxon>Trebouxiophyceae incertae sedis</taxon>
        <taxon>Coccomyxaceae</taxon>
        <taxon>Coccomyxa</taxon>
    </lineage>
</organism>
<evidence type="ECO:0000256" key="7">
    <source>
        <dbReference type="SAM" id="Phobius"/>
    </source>
</evidence>
<evidence type="ECO:0000313" key="10">
    <source>
        <dbReference type="Proteomes" id="UP001497392"/>
    </source>
</evidence>
<feature type="region of interest" description="Disordered" evidence="6">
    <location>
        <begin position="311"/>
        <end position="384"/>
    </location>
</feature>
<dbReference type="InterPro" id="IPR036938">
    <property type="entry name" value="PAP2/HPO_sf"/>
</dbReference>
<evidence type="ECO:0000259" key="8">
    <source>
        <dbReference type="SMART" id="SM00014"/>
    </source>
</evidence>
<dbReference type="EMBL" id="CAXHTA020000020">
    <property type="protein sequence ID" value="CAL5229480.1"/>
    <property type="molecule type" value="Genomic_DNA"/>
</dbReference>
<gene>
    <name evidence="9" type="primary">g12810</name>
    <name evidence="9" type="ORF">VP750_LOCUS11386</name>
</gene>
<reference evidence="9 10" key="1">
    <citation type="submission" date="2024-06" db="EMBL/GenBank/DDBJ databases">
        <authorList>
            <person name="Kraege A."/>
            <person name="Thomma B."/>
        </authorList>
    </citation>
    <scope>NUCLEOTIDE SEQUENCE [LARGE SCALE GENOMIC DNA]</scope>
</reference>
<accession>A0ABP1GDX0</accession>
<comment type="similarity">
    <text evidence="2">Belongs to the PA-phosphatase related phosphoesterase family.</text>
</comment>
<dbReference type="InterPro" id="IPR043216">
    <property type="entry name" value="PAP-like"/>
</dbReference>
<keyword evidence="5 7" id="KW-0472">Membrane</keyword>
<dbReference type="Proteomes" id="UP001497392">
    <property type="component" value="Unassembled WGS sequence"/>
</dbReference>
<name>A0ABP1GDX0_9CHLO</name>
<dbReference type="PANTHER" id="PTHR10165">
    <property type="entry name" value="LIPID PHOSPHATE PHOSPHATASE"/>
    <property type="match status" value="1"/>
</dbReference>